<evidence type="ECO:0000256" key="3">
    <source>
        <dbReference type="ARBA" id="ARBA00009223"/>
    </source>
</evidence>
<dbReference type="InterPro" id="IPR053939">
    <property type="entry name" value="UTP25_C"/>
</dbReference>
<dbReference type="STRING" id="329046.A0A1Y2B327"/>
<evidence type="ECO:0000256" key="2">
    <source>
        <dbReference type="ARBA" id="ARBA00004604"/>
    </source>
</evidence>
<accession>A0A1Y2B327</accession>
<comment type="subcellular location">
    <subcellularLocation>
        <location evidence="2 6">Nucleus</location>
        <location evidence="2 6">Nucleolus</location>
    </subcellularLocation>
</comment>
<feature type="compositionally biased region" description="Acidic residues" evidence="7">
    <location>
        <begin position="271"/>
        <end position="317"/>
    </location>
</feature>
<dbReference type="GO" id="GO:0032040">
    <property type="term" value="C:small-subunit processome"/>
    <property type="evidence" value="ECO:0007669"/>
    <property type="project" value="TreeGrafter"/>
</dbReference>
<feature type="compositionally biased region" description="Polar residues" evidence="7">
    <location>
        <begin position="149"/>
        <end position="158"/>
    </location>
</feature>
<keyword evidence="6" id="KW-0687">Ribonucleoprotein</keyword>
<feature type="compositionally biased region" description="Basic residues" evidence="7">
    <location>
        <begin position="8"/>
        <end position="18"/>
    </location>
</feature>
<feature type="domain" description="UTP25 NTP hydrolase-like" evidence="9">
    <location>
        <begin position="318"/>
        <end position="535"/>
    </location>
</feature>
<dbReference type="GO" id="GO:0000462">
    <property type="term" value="P:maturation of SSU-rRNA from tricistronic rRNA transcript (SSU-rRNA, 5.8S rRNA, LSU-rRNA)"/>
    <property type="evidence" value="ECO:0007669"/>
    <property type="project" value="TreeGrafter"/>
</dbReference>
<evidence type="ECO:0000256" key="1">
    <source>
        <dbReference type="ARBA" id="ARBA00002883"/>
    </source>
</evidence>
<dbReference type="Proteomes" id="UP000193642">
    <property type="component" value="Unassembled WGS sequence"/>
</dbReference>
<reference evidence="10 11" key="1">
    <citation type="submission" date="2016-07" db="EMBL/GenBank/DDBJ databases">
        <title>Pervasive Adenine N6-methylation of Active Genes in Fungi.</title>
        <authorList>
            <consortium name="DOE Joint Genome Institute"/>
            <person name="Mondo S.J."/>
            <person name="Dannebaum R.O."/>
            <person name="Kuo R.C."/>
            <person name="Labutti K."/>
            <person name="Haridas S."/>
            <person name="Kuo A."/>
            <person name="Salamov A."/>
            <person name="Ahrendt S.R."/>
            <person name="Lipzen A."/>
            <person name="Sullivan W."/>
            <person name="Andreopoulos W.B."/>
            <person name="Clum A."/>
            <person name="Lindquist E."/>
            <person name="Daum C."/>
            <person name="Ramamoorthy G.K."/>
            <person name="Gryganskyi A."/>
            <person name="Culley D."/>
            <person name="Magnuson J.K."/>
            <person name="James T.Y."/>
            <person name="O'Malley M.A."/>
            <person name="Stajich J.E."/>
            <person name="Spatafora J.W."/>
            <person name="Visel A."/>
            <person name="Grigoriev I.V."/>
        </authorList>
    </citation>
    <scope>NUCLEOTIDE SEQUENCE [LARGE SCALE GENOMIC DNA]</scope>
    <source>
        <strain evidence="10 11">JEL800</strain>
    </source>
</reference>
<keyword evidence="5 6" id="KW-0539">Nucleus</keyword>
<evidence type="ECO:0000256" key="7">
    <source>
        <dbReference type="SAM" id="MobiDB-lite"/>
    </source>
</evidence>
<dbReference type="InterPro" id="IPR053940">
    <property type="entry name" value="UTP25_NTPase-like"/>
</dbReference>
<feature type="region of interest" description="Disordered" evidence="7">
    <location>
        <begin position="1"/>
        <end position="74"/>
    </location>
</feature>
<feature type="domain" description="UTP25 NTP hydrolase-like" evidence="9">
    <location>
        <begin position="170"/>
        <end position="224"/>
    </location>
</feature>
<keyword evidence="6" id="KW-0690">Ribosome biogenesis</keyword>
<feature type="compositionally biased region" description="Low complexity" evidence="7">
    <location>
        <begin position="33"/>
        <end position="47"/>
    </location>
</feature>
<comment type="subunit">
    <text evidence="6">Component of the ribosomal small subunit (SSU) processome composed of at least 40 protein subunits and snoRNA U3.</text>
</comment>
<evidence type="ECO:0000256" key="5">
    <source>
        <dbReference type="ARBA" id="ARBA00023242"/>
    </source>
</evidence>
<keyword evidence="11" id="KW-1185">Reference proteome</keyword>
<dbReference type="InterPro" id="IPR027417">
    <property type="entry name" value="P-loop_NTPase"/>
</dbReference>
<proteinExistence type="inferred from homology"/>
<evidence type="ECO:0000256" key="6">
    <source>
        <dbReference type="RuleBase" id="RU365070"/>
    </source>
</evidence>
<dbReference type="GO" id="GO:0034511">
    <property type="term" value="F:U3 snoRNA binding"/>
    <property type="evidence" value="ECO:0007669"/>
    <property type="project" value="InterPro"/>
</dbReference>
<evidence type="ECO:0000313" key="10">
    <source>
        <dbReference type="EMBL" id="ORY28897.1"/>
    </source>
</evidence>
<dbReference type="InterPro" id="IPR010678">
    <property type="entry name" value="UTP25"/>
</dbReference>
<organism evidence="10 11">
    <name type="scientific">Rhizoclosmatium globosum</name>
    <dbReference type="NCBI Taxonomy" id="329046"/>
    <lineage>
        <taxon>Eukaryota</taxon>
        <taxon>Fungi</taxon>
        <taxon>Fungi incertae sedis</taxon>
        <taxon>Chytridiomycota</taxon>
        <taxon>Chytridiomycota incertae sedis</taxon>
        <taxon>Chytridiomycetes</taxon>
        <taxon>Chytridiales</taxon>
        <taxon>Chytriomycetaceae</taxon>
        <taxon>Rhizoclosmatium</taxon>
    </lineage>
</organism>
<evidence type="ECO:0000313" key="11">
    <source>
        <dbReference type="Proteomes" id="UP000193642"/>
    </source>
</evidence>
<dbReference type="GO" id="GO:0019843">
    <property type="term" value="F:rRNA binding"/>
    <property type="evidence" value="ECO:0007669"/>
    <property type="project" value="TreeGrafter"/>
</dbReference>
<dbReference type="Gene3D" id="3.40.50.300">
    <property type="entry name" value="P-loop containing nucleotide triphosphate hydrolases"/>
    <property type="match status" value="1"/>
</dbReference>
<sequence length="724" mass="82020">MIRNPNKLAKKGGKAAKPKAKDVSIVHVERRTGSTNKDSNGSKGSSNHFGTHFSNDRDLPSFEPPKPVEKKEEKQLGSLVFLECSALKKQPEPTSSSSSSNVQSVLAKLAFKDRLAPLAESLVESLYPSASSAAAPTDKQSRKRKEPSSDSAQTQLPPITNALLPLLSSYKDIQSASDNLTSKDAEQQVRLAYSIHAVNHVFCTRDRILKNTNKLNSIAAQEAEKERLQKELLAKEKGKPMKHGKSEKDEKLSANGKKAKVAAIEDHVNDDGDDDDDDDVVDDKEEEDWEDNDEEDDKEDDDKVDEQNDDDSEDDEGNPNKSGDTIEYRDQGFTRPKVLILLPLKNLAFDVINHILALSGASQIENKSRFTTEFTLPPEEDGLDPSKPLDFQHDFRGNIDDCFRIGIKFSRRHLKLFADFYSADIIVASPLGLRMVVGAEGDKVRDFDFLSSIEMVIVDRCDMLMMQNWDHVQHIFNHLNVTPKAAHDCDFARIKSWYLDGRANLVRQNILLSHFSAPEINALMNKSCKNVDGRIKISSTYAGSIGEVVVQVPQMFTKFQCPSLTHHDDSRFTHFTTKFLPNLLRPGQDLSPTLLIVPSYLDFVRIRNHLHTTRIPFGELCEYTPQPDVSRNRSNFFHKKISLLVVTERFHFYRRYKIRGVKQVLWYQLPEYAHFYPEVVNAVEKGMDSNVKVLYSVYDRLRLERIVGTARVAKMMEKDTFMFA</sequence>
<evidence type="ECO:0000256" key="4">
    <source>
        <dbReference type="ARBA" id="ARBA00015422"/>
    </source>
</evidence>
<keyword evidence="6" id="KW-0698">rRNA processing</keyword>
<dbReference type="Pfam" id="PF22916">
    <property type="entry name" value="UTP25_NTPase-like"/>
    <property type="match status" value="2"/>
</dbReference>
<feature type="compositionally biased region" description="Basic and acidic residues" evidence="7">
    <location>
        <begin position="54"/>
        <end position="74"/>
    </location>
</feature>
<dbReference type="OrthoDB" id="10264378at2759"/>
<feature type="region of interest" description="Disordered" evidence="7">
    <location>
        <begin position="233"/>
        <end position="329"/>
    </location>
</feature>
<dbReference type="AlphaFoldDB" id="A0A1Y2B327"/>
<gene>
    <name evidence="10" type="ORF">BCR33DRAFT_685893</name>
</gene>
<protein>
    <recommendedName>
        <fullName evidence="4 6">U3 small nucleolar RNA-associated protein 25</fullName>
        <shortName evidence="6">U3 snoRNA-associated protein 25</shortName>
    </recommendedName>
</protein>
<feature type="domain" description="UTP25 C-terminal" evidence="8">
    <location>
        <begin position="545"/>
        <end position="722"/>
    </location>
</feature>
<dbReference type="EMBL" id="MCGO01000091">
    <property type="protein sequence ID" value="ORY28897.1"/>
    <property type="molecule type" value="Genomic_DNA"/>
</dbReference>
<feature type="compositionally biased region" description="Basic and acidic residues" evidence="7">
    <location>
        <begin position="19"/>
        <end position="32"/>
    </location>
</feature>
<name>A0A1Y2B327_9FUNG</name>
<dbReference type="PANTHER" id="PTHR12933">
    <property type="entry name" value="ORF PROTEIN-RELATED"/>
    <property type="match status" value="1"/>
</dbReference>
<comment type="caution">
    <text evidence="10">The sequence shown here is derived from an EMBL/GenBank/DDBJ whole genome shotgun (WGS) entry which is preliminary data.</text>
</comment>
<feature type="compositionally biased region" description="Basic and acidic residues" evidence="7">
    <location>
        <begin position="233"/>
        <end position="252"/>
    </location>
</feature>
<dbReference type="PANTHER" id="PTHR12933:SF0">
    <property type="entry name" value="U3 SMALL NUCLEOLAR RNA-ASSOCIATED PROTEIN 25 HOMOLOG"/>
    <property type="match status" value="1"/>
</dbReference>
<comment type="similarity">
    <text evidence="3 6">Belongs to the UTP25 family.</text>
</comment>
<evidence type="ECO:0000259" key="8">
    <source>
        <dbReference type="Pfam" id="PF06862"/>
    </source>
</evidence>
<feature type="region of interest" description="Disordered" evidence="7">
    <location>
        <begin position="127"/>
        <end position="158"/>
    </location>
</feature>
<evidence type="ECO:0000259" key="9">
    <source>
        <dbReference type="Pfam" id="PF22916"/>
    </source>
</evidence>
<comment type="function">
    <text evidence="1 6">DEAD-box RNA helicase-like protein required for pre-18S rRNA processing, specifically at sites A0, A1, and A2.</text>
</comment>
<dbReference type="Pfam" id="PF06862">
    <property type="entry name" value="Utp25_C"/>
    <property type="match status" value="1"/>
</dbReference>